<feature type="compositionally biased region" description="Basic and acidic residues" evidence="2">
    <location>
        <begin position="423"/>
        <end position="444"/>
    </location>
</feature>
<evidence type="ECO:0000313" key="4">
    <source>
        <dbReference type="Proteomes" id="UP000562682"/>
    </source>
</evidence>
<feature type="compositionally biased region" description="Polar residues" evidence="2">
    <location>
        <begin position="590"/>
        <end position="600"/>
    </location>
</feature>
<proteinExistence type="predicted"/>
<reference evidence="3 4" key="1">
    <citation type="submission" date="2020-05" db="EMBL/GenBank/DDBJ databases">
        <title>Identification and distribution of gene clusters putatively required for synthesis of sphingolipid metabolism inhibitors in phylogenetically diverse species of the filamentous fungus Fusarium.</title>
        <authorList>
            <person name="Kim H.-S."/>
            <person name="Busman M."/>
            <person name="Brown D.W."/>
            <person name="Divon H."/>
            <person name="Uhlig S."/>
            <person name="Proctor R.H."/>
        </authorList>
    </citation>
    <scope>NUCLEOTIDE SEQUENCE [LARGE SCALE GENOMIC DNA]</scope>
    <source>
        <strain evidence="3 4">NRRL 25311</strain>
    </source>
</reference>
<feature type="compositionally biased region" description="Polar residues" evidence="2">
    <location>
        <begin position="549"/>
        <end position="569"/>
    </location>
</feature>
<feature type="region of interest" description="Disordered" evidence="2">
    <location>
        <begin position="354"/>
        <end position="448"/>
    </location>
</feature>
<protein>
    <submittedName>
        <fullName evidence="3">Uncharacterized protein</fullName>
    </submittedName>
</protein>
<feature type="region of interest" description="Disordered" evidence="2">
    <location>
        <begin position="1"/>
        <end position="46"/>
    </location>
</feature>
<accession>A0A8H5T663</accession>
<keyword evidence="1" id="KW-0175">Coiled coil</keyword>
<feature type="coiled-coil region" evidence="1">
    <location>
        <begin position="493"/>
        <end position="523"/>
    </location>
</feature>
<keyword evidence="4" id="KW-1185">Reference proteome</keyword>
<dbReference type="EMBL" id="JAAOAK010000492">
    <property type="protein sequence ID" value="KAF5663330.1"/>
    <property type="molecule type" value="Genomic_DNA"/>
</dbReference>
<feature type="compositionally biased region" description="Polar residues" evidence="2">
    <location>
        <begin position="361"/>
        <end position="380"/>
    </location>
</feature>
<comment type="caution">
    <text evidence="3">The sequence shown here is derived from an EMBL/GenBank/DDBJ whole genome shotgun (WGS) entry which is preliminary data.</text>
</comment>
<sequence length="1266" mass="143393">MSNTQEKRASEPHEDEPSKKRGRPSRADLNSKAPENSTSRVQARAMLGRHPRVRYSDQEESSFYDGLVPWPEKYEWSVEDADAVEEEWKNSAIRKCSEDLNTSQYRALFLLFKISLRLYRTTPVILFSPVCVMRYQTISKNPTASKWIPSAGFCDTLSSIMVHPCWEENIDSLALALRWTVICRRDSRYRWTNGVKSSCPVVQRTIEKVEGYGSRPLDTSYHDMHNAERERALDRGESLSSLSDILYELGEVVRKDKTKRPKVVPEFEHIFGWSVLPVTTRDLDVLVKVVDSMNFKSEWNYSVEEALAAWKAEISGNELPPLEKLSDAYKYSHKSIFRYVRLFAREVTSVPVTEEADDFQSSDPYSDDNGPQQTSPLTPHTTRRPNAVDGSSDVKSESGSENSGPLQLRHRRGDEEEESTTIRPDDYDFSLHTRDEDEDHRMTDNPDGASLGFGDFRSQATGETDILSHHGTVLNESRPARPPESPMLEPIREKKMISELSELRKENKELRDGQKRLQDLFTESLEGQKAQKELMFIIKQQLDSVQSELSQLRQAKETPTQDGNVQSHPETPILPDVAVTASGDGPQSPELGTSPPSSIQLRDVDVPDVWRTAHGGPSETATTAQDQGPDPIRGTKGGGLYEYELLSPLGRRFKILKGTNSTQVFVLTGKEQRIFSSCEFQHMPKLLLRDQTTDHTDFCSILEWCRVEHDSPERPCSWVEGGEDLWKCEHWLPKRVLIVFSLDPWMSAACALALTGLIQWACDMAKRDGANMRVLTFSNFFGNSLLSELVSLRSQQPVEHFELPIPTRFNLIPEVAIDLTPEDHVYSTIQARMSPLNAQSRNAVLLAHDVRYQYLLMKHVDENGESMSWSPANCAPGFGRTATVIQVDLEHPIPDILHGFERVHIVLGKRCTRRVFDEATKQVVKTELSITQSELDSLRWWCFRLNNPFPYLRIYAGSESLRANEDAAVYRPLHIMNHHVGAFISGVYGMSSWGIDPERVVGCFMKSTPVIAQVTSFLRKEGVIHGRLPRLAFTGSEEAWYRAILRAVGHDYRIAHFCALRSPDVKTGHFGSDVPAFGWGSNFSNHGDLWQVLGMWKAIALNSEEFDGITPTQELVWDASGYLKPPIGAVQHFHATNHSLQNALNDLDIYIRLPLCRIEDETESLNDDQMREVLQHLLRAFQHQLIVTRLAIVQGQEQLKHTVVSTGTGVEMRSRRTVLPLSNAIFKNVQRGGILYGICTEFIKEAGSLVALNWTWIPHDLVAQFI</sequence>
<feature type="compositionally biased region" description="Basic and acidic residues" evidence="2">
    <location>
        <begin position="1"/>
        <end position="19"/>
    </location>
</feature>
<organism evidence="3 4">
    <name type="scientific">Fusarium denticulatum</name>
    <dbReference type="NCBI Taxonomy" id="48507"/>
    <lineage>
        <taxon>Eukaryota</taxon>
        <taxon>Fungi</taxon>
        <taxon>Dikarya</taxon>
        <taxon>Ascomycota</taxon>
        <taxon>Pezizomycotina</taxon>
        <taxon>Sordariomycetes</taxon>
        <taxon>Hypocreomycetidae</taxon>
        <taxon>Hypocreales</taxon>
        <taxon>Nectriaceae</taxon>
        <taxon>Fusarium</taxon>
        <taxon>Fusarium fujikuroi species complex</taxon>
    </lineage>
</organism>
<evidence type="ECO:0000256" key="1">
    <source>
        <dbReference type="SAM" id="Coils"/>
    </source>
</evidence>
<evidence type="ECO:0000313" key="3">
    <source>
        <dbReference type="EMBL" id="KAF5663330.1"/>
    </source>
</evidence>
<name>A0A8H5T663_9HYPO</name>
<feature type="region of interest" description="Disordered" evidence="2">
    <location>
        <begin position="549"/>
        <end position="636"/>
    </location>
</feature>
<dbReference type="Proteomes" id="UP000562682">
    <property type="component" value="Unassembled WGS sequence"/>
</dbReference>
<evidence type="ECO:0000256" key="2">
    <source>
        <dbReference type="SAM" id="MobiDB-lite"/>
    </source>
</evidence>
<dbReference type="AlphaFoldDB" id="A0A8H5T663"/>
<gene>
    <name evidence="3" type="ORF">FDENT_13158</name>
</gene>